<evidence type="ECO:0000313" key="3">
    <source>
        <dbReference type="EMBL" id="TWU25820.1"/>
    </source>
</evidence>
<dbReference type="EMBL" id="SJPS01000004">
    <property type="protein sequence ID" value="TWU25820.1"/>
    <property type="molecule type" value="Genomic_DNA"/>
</dbReference>
<dbReference type="Proteomes" id="UP000318437">
    <property type="component" value="Unassembled WGS sequence"/>
</dbReference>
<name>A0A5C6CMJ7_9BACT</name>
<protein>
    <recommendedName>
        <fullName evidence="5">PEP-CTERM protein-sorting domain-containing protein</fullName>
    </recommendedName>
</protein>
<dbReference type="OrthoDB" id="7067474at2"/>
<keyword evidence="1" id="KW-0812">Transmembrane</keyword>
<reference evidence="3 4" key="1">
    <citation type="submission" date="2019-02" db="EMBL/GenBank/DDBJ databases">
        <title>Deep-cultivation of Planctomycetes and their phenomic and genomic characterization uncovers novel biology.</title>
        <authorList>
            <person name="Wiegand S."/>
            <person name="Jogler M."/>
            <person name="Boedeker C."/>
            <person name="Pinto D."/>
            <person name="Vollmers J."/>
            <person name="Rivas-Marin E."/>
            <person name="Kohn T."/>
            <person name="Peeters S.H."/>
            <person name="Heuer A."/>
            <person name="Rast P."/>
            <person name="Oberbeckmann S."/>
            <person name="Bunk B."/>
            <person name="Jeske O."/>
            <person name="Meyerdierks A."/>
            <person name="Storesund J.E."/>
            <person name="Kallscheuer N."/>
            <person name="Luecker S."/>
            <person name="Lage O.M."/>
            <person name="Pohl T."/>
            <person name="Merkel B.J."/>
            <person name="Hornburger P."/>
            <person name="Mueller R.-W."/>
            <person name="Bruemmer F."/>
            <person name="Labrenz M."/>
            <person name="Spormann A.M."/>
            <person name="Op Den Camp H."/>
            <person name="Overmann J."/>
            <person name="Amann R."/>
            <person name="Jetten M.S.M."/>
            <person name="Mascher T."/>
            <person name="Medema M.H."/>
            <person name="Devos D.P."/>
            <person name="Kaster A.-K."/>
            <person name="Ovreas L."/>
            <person name="Rohde M."/>
            <person name="Galperin M.Y."/>
            <person name="Jogler C."/>
        </authorList>
    </citation>
    <scope>NUCLEOTIDE SEQUENCE [LARGE SCALE GENOMIC DNA]</scope>
    <source>
        <strain evidence="3 4">Pla144</strain>
    </source>
</reference>
<comment type="caution">
    <text evidence="3">The sequence shown here is derived from an EMBL/GenBank/DDBJ whole genome shotgun (WGS) entry which is preliminary data.</text>
</comment>
<feature type="chain" id="PRO_5023125404" description="PEP-CTERM protein-sorting domain-containing protein" evidence="2">
    <location>
        <begin position="24"/>
        <end position="245"/>
    </location>
</feature>
<evidence type="ECO:0000313" key="4">
    <source>
        <dbReference type="Proteomes" id="UP000318437"/>
    </source>
</evidence>
<accession>A0A5C6CMJ7</accession>
<keyword evidence="2" id="KW-0732">Signal</keyword>
<sequence precursor="true">MKKLFGAPALLLLVLSLASVTQAVVVVPTYDTFGTLAGATFGGSGIPNDAVAISTIVDGSNTITLGLTAHQRFVGPNLPNDGAGTFTAPTGVSAGASLWNFAYYMDISGGGTFADYQFNVLYDFDKAVNTDSADLGNLDINAGIVALGGTPGSFTLVQDSQNLTFGFLGTASSFVTPPSATYDPNEVGQYSFALQVFDGSSTFLGESAIIVNAVPEPSAFLFGGLICSVIGGNYLRKRMANKAKS</sequence>
<dbReference type="RefSeq" id="WP_146451392.1">
    <property type="nucleotide sequence ID" value="NZ_SJPS01000004.1"/>
</dbReference>
<organism evidence="3 4">
    <name type="scientific">Bythopirellula polymerisocia</name>
    <dbReference type="NCBI Taxonomy" id="2528003"/>
    <lineage>
        <taxon>Bacteria</taxon>
        <taxon>Pseudomonadati</taxon>
        <taxon>Planctomycetota</taxon>
        <taxon>Planctomycetia</taxon>
        <taxon>Pirellulales</taxon>
        <taxon>Lacipirellulaceae</taxon>
        <taxon>Bythopirellula</taxon>
    </lineage>
</organism>
<proteinExistence type="predicted"/>
<evidence type="ECO:0000256" key="1">
    <source>
        <dbReference type="SAM" id="Phobius"/>
    </source>
</evidence>
<keyword evidence="1" id="KW-1133">Transmembrane helix</keyword>
<dbReference type="AlphaFoldDB" id="A0A5C6CMJ7"/>
<keyword evidence="1" id="KW-0472">Membrane</keyword>
<feature type="transmembrane region" description="Helical" evidence="1">
    <location>
        <begin position="218"/>
        <end position="235"/>
    </location>
</feature>
<evidence type="ECO:0000256" key="2">
    <source>
        <dbReference type="SAM" id="SignalP"/>
    </source>
</evidence>
<evidence type="ECO:0008006" key="5">
    <source>
        <dbReference type="Google" id="ProtNLM"/>
    </source>
</evidence>
<keyword evidence="4" id="KW-1185">Reference proteome</keyword>
<gene>
    <name evidence="3" type="ORF">Pla144_30320</name>
</gene>
<feature type="signal peptide" evidence="2">
    <location>
        <begin position="1"/>
        <end position="23"/>
    </location>
</feature>